<reference evidence="4" key="3">
    <citation type="submission" date="2025-09" db="UniProtKB">
        <authorList>
            <consortium name="Ensembl"/>
        </authorList>
    </citation>
    <scope>IDENTIFICATION</scope>
</reference>
<keyword evidence="2" id="KW-0812">Transmembrane</keyword>
<accession>A0A5F8GXJ9</accession>
<keyword evidence="5" id="KW-1185">Reference proteome</keyword>
<proteinExistence type="predicted"/>
<feature type="transmembrane region" description="Helical" evidence="2">
    <location>
        <begin position="1038"/>
        <end position="1058"/>
    </location>
</feature>
<dbReference type="Ensembl" id="ENSMODT00000053206.1">
    <property type="protein sequence ID" value="ENSMODP00000052285.1"/>
    <property type="gene ID" value="ENSMODG00000036858.1"/>
</dbReference>
<keyword evidence="2" id="KW-1133">Transmembrane helix</keyword>
<sequence>MREGTLASQGAGSPLWPSAAPDQAPATDSSGSNKGDLPECPPGMFEGAGPEPRGQWPGLVVIVICSLWASASLALATSTSHQQGLFSAPLTRTLAGHPPGGFSKSSPVKNGMNQSLAAGAVPQHPEVPRGKTLATGTSSSSLVIPEGSEDKGASWRSVDRQKKTLFSSLSSRLSSLSFGSRLPAQVKTLHAKAAPSLKPPTEILALGPPKDQAETSLTQVNQMDNFLTTEQPPSSQTPASELLGMWGSTESGVLQDDDRTELRHPSLSAESTPPALTSEVQLSMKSNSRVLSLPEYEFSFALSSSKEALVSKGTYPSPEPAQAAKTRSLPEEARKAIGATTFPSLGASWGRETQSHVPKISRSLSPHNSERNPIEKTKSTTAIPAISSWPIRSRLYSRGPKKAASTSKDSFPIKSLNHIGISAIPPPTRPPDHSPRVIGPNLEFLATNKENEGYSQMRGHRRLAGSSDSILQQGIPIERYRLLSRPITSPGVFESTSTDVDASSDLGLLSLPPRALDAVRENIFFVREPVEKVSATPLDEDTPKPSSPSRLASTASSLDKAAFLTFSLSSKSLVSFPLNAPEPGMPVVTWASHGSTAHPDAHRYEWSRTKPSLDQPHPKMTSPRQIFLARTKSSGSRRVLTVNPQPIPGREGLLDFLTSGVVGGPSLELPTSTPMLQKIPIWRRRDSQPRSGFLVHRLPLHFRLSQISYHPLLANEQSAHFKRLKWEVTLTFRRMLSHMNGFQEISILKFFNGSVFVQSEVEVEGDPIPTSSDLIRSIVSMVRQKMDTHFSWRVDLSSLYSNGYGIENLEPEKLSITFMVPRFGSQLDGEDYQHLLDNLKDQVIQDVGKLYPVVKFSVLHVRETQGKLLVGSEVYIHNQAWADVRHVLQALTGLANQSVDLSSLTVAGSHLDLQLLPISFHVTNGKLKKSVWEPLCPEHQTLFRELSMVVKRALSRHRSLLQVIMQDCLSDYFKCKCVGELLFETPKPTPKSLLKTLLASVDSGGHLALSAFQVDPGSFCIAGENLEFPPRSKNISSIFVVITILCLLSFFTIFILIIQSVKLRCVRGCWHRGTFSLQAYQMPKDLLELRSPLERSGQQDEKPTIGTGNHDFEGTSEEDFGSSSSKETIHFHTRTS</sequence>
<dbReference type="InParanoid" id="A0A5F8GXJ9"/>
<keyword evidence="2" id="KW-0472">Membrane</keyword>
<dbReference type="Proteomes" id="UP000002280">
    <property type="component" value="Chromosome 1"/>
</dbReference>
<gene>
    <name evidence="4" type="primary">LOC103095784</name>
</gene>
<feature type="compositionally biased region" description="Polar residues" evidence="1">
    <location>
        <begin position="358"/>
        <end position="367"/>
    </location>
</feature>
<feature type="compositionally biased region" description="Basic and acidic residues" evidence="1">
    <location>
        <begin position="368"/>
        <end position="378"/>
    </location>
</feature>
<feature type="region of interest" description="Disordered" evidence="1">
    <location>
        <begin position="119"/>
        <end position="157"/>
    </location>
</feature>
<dbReference type="GeneID" id="103095784"/>
<reference evidence="4" key="2">
    <citation type="submission" date="2025-08" db="UniProtKB">
        <authorList>
            <consortium name="Ensembl"/>
        </authorList>
    </citation>
    <scope>IDENTIFICATION</scope>
</reference>
<evidence type="ECO:0000256" key="2">
    <source>
        <dbReference type="SAM" id="Phobius"/>
    </source>
</evidence>
<evidence type="ECO:0000256" key="1">
    <source>
        <dbReference type="SAM" id="MobiDB-lite"/>
    </source>
</evidence>
<name>A0A5F8GXJ9_MONDO</name>
<dbReference type="InterPro" id="IPR036364">
    <property type="entry name" value="SEA_dom_sf"/>
</dbReference>
<organism evidence="4 5">
    <name type="scientific">Monodelphis domestica</name>
    <name type="common">Gray short-tailed opossum</name>
    <dbReference type="NCBI Taxonomy" id="13616"/>
    <lineage>
        <taxon>Eukaryota</taxon>
        <taxon>Metazoa</taxon>
        <taxon>Chordata</taxon>
        <taxon>Craniata</taxon>
        <taxon>Vertebrata</taxon>
        <taxon>Euteleostomi</taxon>
        <taxon>Mammalia</taxon>
        <taxon>Metatheria</taxon>
        <taxon>Didelphimorphia</taxon>
        <taxon>Didelphidae</taxon>
        <taxon>Monodelphis</taxon>
    </lineage>
</organism>
<dbReference type="GeneTree" id="ENSGT00530000069184"/>
<dbReference type="OrthoDB" id="10070537at2759"/>
<reference evidence="4 5" key="1">
    <citation type="journal article" date="2007" name="Nature">
        <title>Genome of the marsupial Monodelphis domestica reveals innovation in non-coding sequences.</title>
        <authorList>
            <person name="Mikkelsen T.S."/>
            <person name="Wakefield M.J."/>
            <person name="Aken B."/>
            <person name="Amemiya C.T."/>
            <person name="Chang J.L."/>
            <person name="Duke S."/>
            <person name="Garber M."/>
            <person name="Gentles A.J."/>
            <person name="Goodstadt L."/>
            <person name="Heger A."/>
            <person name="Jurka J."/>
            <person name="Kamal M."/>
            <person name="Mauceli E."/>
            <person name="Searle S.M."/>
            <person name="Sharpe T."/>
            <person name="Baker M.L."/>
            <person name="Batzer M.A."/>
            <person name="Benos P.V."/>
            <person name="Belov K."/>
            <person name="Clamp M."/>
            <person name="Cook A."/>
            <person name="Cuff J."/>
            <person name="Das R."/>
            <person name="Davidow L."/>
            <person name="Deakin J.E."/>
            <person name="Fazzari M.J."/>
            <person name="Glass J.L."/>
            <person name="Grabherr M."/>
            <person name="Greally J.M."/>
            <person name="Gu W."/>
            <person name="Hore T.A."/>
            <person name="Huttley G.A."/>
            <person name="Kleber M."/>
            <person name="Jirtle R.L."/>
            <person name="Koina E."/>
            <person name="Lee J.T."/>
            <person name="Mahony S."/>
            <person name="Marra M.A."/>
            <person name="Miller R.D."/>
            <person name="Nicholls R.D."/>
            <person name="Oda M."/>
            <person name="Papenfuss A.T."/>
            <person name="Parra Z.E."/>
            <person name="Pollock D.D."/>
            <person name="Ray D.A."/>
            <person name="Schein J.E."/>
            <person name="Speed T.P."/>
            <person name="Thompson K."/>
            <person name="VandeBerg J.L."/>
            <person name="Wade C.M."/>
            <person name="Walker J.A."/>
            <person name="Waters P.D."/>
            <person name="Webber C."/>
            <person name="Weidman J.R."/>
            <person name="Xie X."/>
            <person name="Zody M.C."/>
            <person name="Baldwin J."/>
            <person name="Abdouelleil A."/>
            <person name="Abdulkadir J."/>
            <person name="Abebe A."/>
            <person name="Abera B."/>
            <person name="Abreu J."/>
            <person name="Acer S.C."/>
            <person name="Aftuck L."/>
            <person name="Alexander A."/>
            <person name="An P."/>
            <person name="Anderson E."/>
            <person name="Anderson S."/>
            <person name="Arachi H."/>
            <person name="Azer M."/>
            <person name="Bachantsang P."/>
            <person name="Barry A."/>
            <person name="Bayul T."/>
            <person name="Berlin A."/>
            <person name="Bessette D."/>
            <person name="Bloom T."/>
            <person name="Bloom T."/>
            <person name="Boguslavskiy L."/>
            <person name="Bonnet C."/>
            <person name="Boukhgalter B."/>
            <person name="Bourzgui I."/>
            <person name="Brown A."/>
            <person name="Cahill P."/>
            <person name="Channer S."/>
            <person name="Cheshatsang Y."/>
            <person name="Chuda L."/>
            <person name="Citroen M."/>
            <person name="Collymore A."/>
            <person name="Cooke P."/>
            <person name="Costello M."/>
            <person name="D'Aco K."/>
            <person name="Daza R."/>
            <person name="De Haan G."/>
            <person name="DeGray S."/>
            <person name="DeMaso C."/>
            <person name="Dhargay N."/>
            <person name="Dooley K."/>
            <person name="Dooley E."/>
            <person name="Doricent M."/>
            <person name="Dorje P."/>
            <person name="Dorjee K."/>
            <person name="Dupes A."/>
            <person name="Elong R."/>
            <person name="Falk J."/>
            <person name="Farina A."/>
            <person name="Faro S."/>
            <person name="Ferguson D."/>
            <person name="Fisher S."/>
            <person name="Foley C.D."/>
            <person name="Franke A."/>
            <person name="Friedrich D."/>
            <person name="Gadbois L."/>
            <person name="Gearin G."/>
            <person name="Gearin C.R."/>
            <person name="Giannoukos G."/>
            <person name="Goode T."/>
            <person name="Graham J."/>
            <person name="Grandbois E."/>
            <person name="Grewal S."/>
            <person name="Gyaltsen K."/>
            <person name="Hafez N."/>
            <person name="Hagos B."/>
            <person name="Hall J."/>
            <person name="Henson C."/>
            <person name="Hollinger A."/>
            <person name="Honan T."/>
            <person name="Huard M.D."/>
            <person name="Hughes L."/>
            <person name="Hurhula B."/>
            <person name="Husby M.E."/>
            <person name="Kamat A."/>
            <person name="Kanga B."/>
            <person name="Kashin S."/>
            <person name="Khazanovich D."/>
            <person name="Kisner P."/>
            <person name="Lance K."/>
            <person name="Lara M."/>
            <person name="Lee W."/>
            <person name="Lennon N."/>
            <person name="Letendre F."/>
            <person name="LeVine R."/>
            <person name="Lipovsky A."/>
            <person name="Liu X."/>
            <person name="Liu J."/>
            <person name="Liu S."/>
            <person name="Lokyitsang T."/>
            <person name="Lokyitsang Y."/>
            <person name="Lubonja R."/>
            <person name="Lui A."/>
            <person name="MacDonald P."/>
            <person name="Magnisalis V."/>
            <person name="Maru K."/>
            <person name="Matthews C."/>
            <person name="McCusker W."/>
            <person name="McDonough S."/>
            <person name="Mehta T."/>
            <person name="Meldrim J."/>
            <person name="Meneus L."/>
            <person name="Mihai O."/>
            <person name="Mihalev A."/>
            <person name="Mihova T."/>
            <person name="Mittelman R."/>
            <person name="Mlenga V."/>
            <person name="Montmayeur A."/>
            <person name="Mulrain L."/>
            <person name="Navidi A."/>
            <person name="Naylor J."/>
            <person name="Negash T."/>
            <person name="Nguyen T."/>
            <person name="Nguyen N."/>
            <person name="Nicol R."/>
            <person name="Norbu C."/>
            <person name="Norbu N."/>
            <person name="Novod N."/>
            <person name="O'Neill B."/>
            <person name="Osman S."/>
            <person name="Markiewicz E."/>
            <person name="Oyono O.L."/>
            <person name="Patti C."/>
            <person name="Phunkhang P."/>
            <person name="Pierre F."/>
            <person name="Priest M."/>
            <person name="Raghuraman S."/>
            <person name="Rege F."/>
            <person name="Reyes R."/>
            <person name="Rise C."/>
            <person name="Rogov P."/>
            <person name="Ross K."/>
            <person name="Ryan E."/>
            <person name="Settipalli S."/>
            <person name="Shea T."/>
            <person name="Sherpa N."/>
            <person name="Shi L."/>
            <person name="Shih D."/>
            <person name="Sparrow T."/>
            <person name="Spaulding J."/>
            <person name="Stalker J."/>
            <person name="Stange-Thomann N."/>
            <person name="Stavropoulos S."/>
            <person name="Stone C."/>
            <person name="Strader C."/>
            <person name="Tesfaye S."/>
            <person name="Thomson T."/>
            <person name="Thoulutsang Y."/>
            <person name="Thoulutsang D."/>
            <person name="Topham K."/>
            <person name="Topping I."/>
            <person name="Tsamla T."/>
            <person name="Vassiliev H."/>
            <person name="Vo A."/>
            <person name="Wangchuk T."/>
            <person name="Wangdi T."/>
            <person name="Weiand M."/>
            <person name="Wilkinson J."/>
            <person name="Wilson A."/>
            <person name="Yadav S."/>
            <person name="Young G."/>
            <person name="Yu Q."/>
            <person name="Zembek L."/>
            <person name="Zhong D."/>
            <person name="Zimmer A."/>
            <person name="Zwirko Z."/>
            <person name="Jaffe D.B."/>
            <person name="Alvarez P."/>
            <person name="Brockman W."/>
            <person name="Butler J."/>
            <person name="Chin C."/>
            <person name="Gnerre S."/>
            <person name="MacCallum I."/>
            <person name="Graves J.A."/>
            <person name="Ponting C.P."/>
            <person name="Breen M."/>
            <person name="Samollow P.B."/>
            <person name="Lander E.S."/>
            <person name="Lindblad-Toh K."/>
        </authorList>
    </citation>
    <scope>NUCLEOTIDE SEQUENCE [LARGE SCALE GENOMIC DNA]</scope>
</reference>
<feature type="compositionally biased region" description="Basic and acidic residues" evidence="1">
    <location>
        <begin position="148"/>
        <end position="157"/>
    </location>
</feature>
<dbReference type="Bgee" id="ENSMODG00000036858">
    <property type="expression patterns" value="Expressed in ovary and 2 other cell types or tissues"/>
</dbReference>
<evidence type="ECO:0000313" key="5">
    <source>
        <dbReference type="Proteomes" id="UP000002280"/>
    </source>
</evidence>
<protein>
    <submittedName>
        <fullName evidence="4">Uncharacterized LOC103095784</fullName>
    </submittedName>
</protein>
<evidence type="ECO:0000259" key="3">
    <source>
        <dbReference type="PROSITE" id="PS50024"/>
    </source>
</evidence>
<feature type="region of interest" description="Disordered" evidence="1">
    <location>
        <begin position="1095"/>
        <end position="1136"/>
    </location>
</feature>
<feature type="region of interest" description="Disordered" evidence="1">
    <location>
        <begin position="534"/>
        <end position="553"/>
    </location>
</feature>
<dbReference type="AlphaFoldDB" id="A0A5F8GXJ9"/>
<feature type="domain" description="SEA" evidence="3">
    <location>
        <begin position="694"/>
        <end position="806"/>
    </location>
</feature>
<feature type="compositionally biased region" description="Polar residues" evidence="1">
    <location>
        <begin position="1"/>
        <end position="11"/>
    </location>
</feature>
<feature type="region of interest" description="Disordered" evidence="1">
    <location>
        <begin position="358"/>
        <end position="383"/>
    </location>
</feature>
<dbReference type="InterPro" id="IPR000082">
    <property type="entry name" value="SEA_dom"/>
</dbReference>
<feature type="region of interest" description="Disordered" evidence="1">
    <location>
        <begin position="1"/>
        <end position="51"/>
    </location>
</feature>
<dbReference type="KEGG" id="mdo:103095784"/>
<evidence type="ECO:0000313" key="4">
    <source>
        <dbReference type="Ensembl" id="ENSMODP00000052285.1"/>
    </source>
</evidence>
<dbReference type="SUPFAM" id="SSF82671">
    <property type="entry name" value="SEA domain"/>
    <property type="match status" value="1"/>
</dbReference>
<dbReference type="PROSITE" id="PS50024">
    <property type="entry name" value="SEA"/>
    <property type="match status" value="1"/>
</dbReference>